<dbReference type="AlphaFoldDB" id="A0A942Z984"/>
<name>A0A942Z984_9FIRM</name>
<keyword evidence="1" id="KW-0812">Transmembrane</keyword>
<accession>A0A942Z984</accession>
<dbReference type="Proteomes" id="UP000724672">
    <property type="component" value="Unassembled WGS sequence"/>
</dbReference>
<evidence type="ECO:0000256" key="1">
    <source>
        <dbReference type="SAM" id="Phobius"/>
    </source>
</evidence>
<keyword evidence="3" id="KW-1185">Reference proteome</keyword>
<feature type="transmembrane region" description="Helical" evidence="1">
    <location>
        <begin position="37"/>
        <end position="55"/>
    </location>
</feature>
<protein>
    <submittedName>
        <fullName evidence="2">Uncharacterized protein</fullName>
    </submittedName>
</protein>
<feature type="transmembrane region" description="Helical" evidence="1">
    <location>
        <begin position="7"/>
        <end position="25"/>
    </location>
</feature>
<feature type="transmembrane region" description="Helical" evidence="1">
    <location>
        <begin position="97"/>
        <end position="118"/>
    </location>
</feature>
<keyword evidence="1" id="KW-1133">Transmembrane helix</keyword>
<keyword evidence="1" id="KW-0472">Membrane</keyword>
<reference evidence="2" key="1">
    <citation type="submission" date="2019-12" db="EMBL/GenBank/DDBJ databases">
        <title>Clostridiaceae gen. nov. sp. nov., isolated from sediment in Xinjiang, China.</title>
        <authorList>
            <person name="Zhang R."/>
        </authorList>
    </citation>
    <scope>NUCLEOTIDE SEQUENCE</scope>
    <source>
        <strain evidence="2">D2Q-11</strain>
    </source>
</reference>
<dbReference type="EMBL" id="WSFT01000036">
    <property type="protein sequence ID" value="MBS4538625.1"/>
    <property type="molecule type" value="Genomic_DNA"/>
</dbReference>
<feature type="transmembrane region" description="Helical" evidence="1">
    <location>
        <begin position="67"/>
        <end position="85"/>
    </location>
</feature>
<evidence type="ECO:0000313" key="3">
    <source>
        <dbReference type="Proteomes" id="UP000724672"/>
    </source>
</evidence>
<organism evidence="2 3">
    <name type="scientific">Anaeromonas frigoriresistens</name>
    <dbReference type="NCBI Taxonomy" id="2683708"/>
    <lineage>
        <taxon>Bacteria</taxon>
        <taxon>Bacillati</taxon>
        <taxon>Bacillota</taxon>
        <taxon>Tissierellia</taxon>
        <taxon>Tissierellales</taxon>
        <taxon>Thermohalobacteraceae</taxon>
        <taxon>Anaeromonas</taxon>
    </lineage>
</organism>
<dbReference type="RefSeq" id="WP_203366546.1">
    <property type="nucleotide sequence ID" value="NZ_WSFT01000036.1"/>
</dbReference>
<proteinExistence type="predicted"/>
<evidence type="ECO:0000313" key="2">
    <source>
        <dbReference type="EMBL" id="MBS4538625.1"/>
    </source>
</evidence>
<comment type="caution">
    <text evidence="2">The sequence shown here is derived from an EMBL/GenBank/DDBJ whole genome shotgun (WGS) entry which is preliminary data.</text>
</comment>
<gene>
    <name evidence="2" type="ORF">GOQ27_09125</name>
</gene>
<sequence length="124" mass="13954">MRKRYINIIRILTLIGLVISIYLVYTELSNPGFCPPFLGIPACNIVLFGFSLVMLSTFISHDKVDKLLFFVGSIPGLLLAIWFSYNEIVGLKECPRIFNIPLCYGSLVIFGVIIILGLRVNKNK</sequence>